<keyword evidence="5 14" id="KW-0378">Hydrolase</keyword>
<dbReference type="InterPro" id="IPR027417">
    <property type="entry name" value="P-loop_NTPase"/>
</dbReference>
<evidence type="ECO:0000256" key="13">
    <source>
        <dbReference type="PROSITE-ProRule" id="PRU00552"/>
    </source>
</evidence>
<evidence type="ECO:0000256" key="11">
    <source>
        <dbReference type="ARBA" id="ARBA00024357"/>
    </source>
</evidence>
<feature type="region of interest" description="Disordered" evidence="15">
    <location>
        <begin position="497"/>
        <end position="569"/>
    </location>
</feature>
<keyword evidence="9" id="KW-0539">Nucleus</keyword>
<feature type="compositionally biased region" description="Basic and acidic residues" evidence="15">
    <location>
        <begin position="525"/>
        <end position="536"/>
    </location>
</feature>
<dbReference type="SUPFAM" id="SSF52540">
    <property type="entry name" value="P-loop containing nucleoside triphosphate hydrolases"/>
    <property type="match status" value="2"/>
</dbReference>
<evidence type="ECO:0000259" key="18">
    <source>
        <dbReference type="PROSITE" id="PS51195"/>
    </source>
</evidence>
<reference evidence="19 20" key="1">
    <citation type="submission" date="2018-03" db="EMBL/GenBank/DDBJ databases">
        <authorList>
            <person name="Guldener U."/>
        </authorList>
    </citation>
    <scope>NUCLEOTIDE SEQUENCE [LARGE SCALE GENOMIC DNA]</scope>
    <source>
        <strain evidence="19 20">NBRC100155</strain>
    </source>
</reference>
<evidence type="ECO:0000256" key="8">
    <source>
        <dbReference type="ARBA" id="ARBA00022884"/>
    </source>
</evidence>
<dbReference type="PROSITE" id="PS51192">
    <property type="entry name" value="HELICASE_ATP_BIND_1"/>
    <property type="match status" value="1"/>
</dbReference>
<evidence type="ECO:0000259" key="16">
    <source>
        <dbReference type="PROSITE" id="PS51192"/>
    </source>
</evidence>
<feature type="domain" description="Helicase C-terminal" evidence="17">
    <location>
        <begin position="269"/>
        <end position="438"/>
    </location>
</feature>
<evidence type="ECO:0000256" key="15">
    <source>
        <dbReference type="SAM" id="MobiDB-lite"/>
    </source>
</evidence>
<evidence type="ECO:0000256" key="4">
    <source>
        <dbReference type="ARBA" id="ARBA00022741"/>
    </source>
</evidence>
<comment type="similarity">
    <text evidence="11">Belongs to the DEAD box helicase family. DDX18/HAS1 subfamily.</text>
</comment>
<dbReference type="PANTHER" id="PTHR24031">
    <property type="entry name" value="RNA HELICASE"/>
    <property type="match status" value="1"/>
</dbReference>
<comment type="catalytic activity">
    <reaction evidence="12 14">
        <text>ATP + H2O = ADP + phosphate + H(+)</text>
        <dbReference type="Rhea" id="RHEA:13065"/>
        <dbReference type="ChEBI" id="CHEBI:15377"/>
        <dbReference type="ChEBI" id="CHEBI:15378"/>
        <dbReference type="ChEBI" id="CHEBI:30616"/>
        <dbReference type="ChEBI" id="CHEBI:43474"/>
        <dbReference type="ChEBI" id="CHEBI:456216"/>
        <dbReference type="EC" id="3.6.4.13"/>
    </reaction>
</comment>
<feature type="short sequence motif" description="Q motif" evidence="13">
    <location>
        <begin position="48"/>
        <end position="76"/>
    </location>
</feature>
<evidence type="ECO:0000256" key="6">
    <source>
        <dbReference type="ARBA" id="ARBA00022806"/>
    </source>
</evidence>
<dbReference type="InterPro" id="IPR044773">
    <property type="entry name" value="DDX18/Has1_DEADc"/>
</dbReference>
<dbReference type="Proteomes" id="UP000324022">
    <property type="component" value="Unassembled WGS sequence"/>
</dbReference>
<dbReference type="InterPro" id="IPR014001">
    <property type="entry name" value="Helicase_ATP-bd"/>
</dbReference>
<proteinExistence type="inferred from homology"/>
<sequence>MAPHKNDEVDAEAELASQLAADVAAAEGASKVKTSSSSSASTPAAERQPFSTLELSEPTRKAIDAMGFKTMTEVQARCIPPLMAGKDVLGAAQTGSGKTLSFLIPAIEMLHRLKFKPRNGTGAIIISPTRELALQIFGVAKELMAHHHQTFGIIMGGANRRAEADKLQKGVNLIVATPGRLLDHLQNTKGFVFSNIKALCIDEADRILEVGFEDEMRQIIKILPNDNRQSMLFSATQTTKVQDLARISLRPGPLYINVHADLAASTVSRLEQGYVVCESDRRFLLLFTFLKKNAGKKIIVFMSSCNSVKYHSDLLNFIDVPVLDLHGKQKQQKRTNTFFEYCNAPSGTLLCTDVAARGLDIPSVDWIIQFDPPDDPRDYIHRVGRTARAGNSGKSLLFLLPSELGFLRFLKVAKVPLNEYTFPSDKVANVQGQLEKLISKNYYLHQSARDGYRSYLQAYGSYSLKRIFDIHKLDLAKVAKAYGFSVPPKVNITIGTGLKGSASSSSGGKRKEVDADGEDGGDDEINPKRQQSDRRAYYRRNHQNGGSKDHFRKSGANATGNKGGKQWSR</sequence>
<protein>
    <recommendedName>
        <fullName evidence="14">ATP-dependent RNA helicase</fullName>
        <ecNumber evidence="14">3.6.4.13</ecNumber>
    </recommendedName>
</protein>
<evidence type="ECO:0000256" key="1">
    <source>
        <dbReference type="ARBA" id="ARBA00004604"/>
    </source>
</evidence>
<feature type="region of interest" description="Disordered" evidence="15">
    <location>
        <begin position="27"/>
        <end position="52"/>
    </location>
</feature>
<dbReference type="CDD" id="cd18787">
    <property type="entry name" value="SF2_C_DEAD"/>
    <property type="match status" value="1"/>
</dbReference>
<evidence type="ECO:0000256" key="5">
    <source>
        <dbReference type="ARBA" id="ARBA00022801"/>
    </source>
</evidence>
<evidence type="ECO:0000313" key="19">
    <source>
        <dbReference type="EMBL" id="SPO27879.1"/>
    </source>
</evidence>
<feature type="domain" description="DEAD-box RNA helicase Q" evidence="18">
    <location>
        <begin position="48"/>
        <end position="76"/>
    </location>
</feature>
<dbReference type="SMART" id="SM01178">
    <property type="entry name" value="DUF4217"/>
    <property type="match status" value="1"/>
</dbReference>
<dbReference type="InterPro" id="IPR014014">
    <property type="entry name" value="RNA_helicase_DEAD_Q_motif"/>
</dbReference>
<keyword evidence="4 14" id="KW-0547">Nucleotide-binding</keyword>
<dbReference type="Pfam" id="PF00270">
    <property type="entry name" value="DEAD"/>
    <property type="match status" value="1"/>
</dbReference>
<dbReference type="GO" id="GO:0006364">
    <property type="term" value="P:rRNA processing"/>
    <property type="evidence" value="ECO:0007669"/>
    <property type="project" value="UniProtKB-KW"/>
</dbReference>
<keyword evidence="20" id="KW-1185">Reference proteome</keyword>
<dbReference type="PROSITE" id="PS51195">
    <property type="entry name" value="Q_MOTIF"/>
    <property type="match status" value="1"/>
</dbReference>
<accession>A0A5C3EFD7</accession>
<dbReference type="Gene3D" id="3.40.50.300">
    <property type="entry name" value="P-loop containing nucleotide triphosphate hydrolases"/>
    <property type="match status" value="2"/>
</dbReference>
<evidence type="ECO:0000313" key="20">
    <source>
        <dbReference type="Proteomes" id="UP000324022"/>
    </source>
</evidence>
<keyword evidence="7 14" id="KW-0067">ATP-binding</keyword>
<dbReference type="FunFam" id="3.40.50.300:FF:000379">
    <property type="entry name" value="RNA helicase"/>
    <property type="match status" value="1"/>
</dbReference>
<dbReference type="AlphaFoldDB" id="A0A5C3EFD7"/>
<dbReference type="InterPro" id="IPR001650">
    <property type="entry name" value="Helicase_C-like"/>
</dbReference>
<feature type="compositionally biased region" description="Low complexity" evidence="15">
    <location>
        <begin position="497"/>
        <end position="507"/>
    </location>
</feature>
<dbReference type="EC" id="3.6.4.13" evidence="14"/>
<dbReference type="GO" id="GO:0016787">
    <property type="term" value="F:hydrolase activity"/>
    <property type="evidence" value="ECO:0007669"/>
    <property type="project" value="UniProtKB-KW"/>
</dbReference>
<dbReference type="FunFam" id="3.40.50.300:FF:000460">
    <property type="entry name" value="RNA helicase"/>
    <property type="match status" value="1"/>
</dbReference>
<comment type="subcellular location">
    <subcellularLocation>
        <location evidence="1">Nucleus</location>
        <location evidence="1">Nucleolus</location>
    </subcellularLocation>
</comment>
<comment type="function">
    <text evidence="14">RNA helicase.</text>
</comment>
<name>A0A5C3EFD7_9BASI</name>
<comment type="function">
    <text evidence="10">ATP-dependent RNA helicase involved in 40S ribosomal subunit biogenesis. Required for the processing and cleavage of 35S pre-rRNA at sites A0, A1, and A2, leading to mature 18S rRNA.</text>
</comment>
<dbReference type="Pfam" id="PF00271">
    <property type="entry name" value="Helicase_C"/>
    <property type="match status" value="1"/>
</dbReference>
<dbReference type="PROSITE" id="PS51194">
    <property type="entry name" value="HELICASE_CTER"/>
    <property type="match status" value="1"/>
</dbReference>
<evidence type="ECO:0000256" key="7">
    <source>
        <dbReference type="ARBA" id="ARBA00022840"/>
    </source>
</evidence>
<dbReference type="SMART" id="SM00487">
    <property type="entry name" value="DEXDc"/>
    <property type="match status" value="1"/>
</dbReference>
<evidence type="ECO:0000259" key="17">
    <source>
        <dbReference type="PROSITE" id="PS51194"/>
    </source>
</evidence>
<evidence type="ECO:0000256" key="10">
    <source>
        <dbReference type="ARBA" id="ARBA00024310"/>
    </source>
</evidence>
<dbReference type="EMBL" id="OOIN01000020">
    <property type="protein sequence ID" value="SPO27879.1"/>
    <property type="molecule type" value="Genomic_DNA"/>
</dbReference>
<feature type="compositionally biased region" description="Low complexity" evidence="15">
    <location>
        <begin position="27"/>
        <end position="45"/>
    </location>
</feature>
<dbReference type="Pfam" id="PF13959">
    <property type="entry name" value="CTE_SPB4"/>
    <property type="match status" value="1"/>
</dbReference>
<feature type="domain" description="Helicase ATP-binding" evidence="16">
    <location>
        <begin position="79"/>
        <end position="255"/>
    </location>
</feature>
<dbReference type="GO" id="GO:0005730">
    <property type="term" value="C:nucleolus"/>
    <property type="evidence" value="ECO:0007669"/>
    <property type="project" value="UniProtKB-SubCell"/>
</dbReference>
<evidence type="ECO:0000256" key="14">
    <source>
        <dbReference type="RuleBase" id="RU365068"/>
    </source>
</evidence>
<evidence type="ECO:0000256" key="12">
    <source>
        <dbReference type="ARBA" id="ARBA00047984"/>
    </source>
</evidence>
<dbReference type="CDD" id="cd17942">
    <property type="entry name" value="DEADc_DDX18"/>
    <property type="match status" value="1"/>
</dbReference>
<dbReference type="SMART" id="SM00490">
    <property type="entry name" value="HELICc"/>
    <property type="match status" value="1"/>
</dbReference>
<evidence type="ECO:0000256" key="3">
    <source>
        <dbReference type="ARBA" id="ARBA00022552"/>
    </source>
</evidence>
<dbReference type="InterPro" id="IPR025313">
    <property type="entry name" value="SPB4-like_CTE"/>
</dbReference>
<organism evidence="19 20">
    <name type="scientific">Ustilago trichophora</name>
    <dbReference type="NCBI Taxonomy" id="86804"/>
    <lineage>
        <taxon>Eukaryota</taxon>
        <taxon>Fungi</taxon>
        <taxon>Dikarya</taxon>
        <taxon>Basidiomycota</taxon>
        <taxon>Ustilaginomycotina</taxon>
        <taxon>Ustilaginomycetes</taxon>
        <taxon>Ustilaginales</taxon>
        <taxon>Ustilaginaceae</taxon>
        <taxon>Ustilago</taxon>
    </lineage>
</organism>
<dbReference type="GO" id="GO:0003723">
    <property type="term" value="F:RNA binding"/>
    <property type="evidence" value="ECO:0007669"/>
    <property type="project" value="UniProtKB-UniRule"/>
</dbReference>
<dbReference type="GO" id="GO:0003724">
    <property type="term" value="F:RNA helicase activity"/>
    <property type="evidence" value="ECO:0007669"/>
    <property type="project" value="UniProtKB-EC"/>
</dbReference>
<keyword evidence="8 14" id="KW-0694">RNA-binding</keyword>
<keyword evidence="3" id="KW-0698">rRNA processing</keyword>
<feature type="compositionally biased region" description="Acidic residues" evidence="15">
    <location>
        <begin position="515"/>
        <end position="524"/>
    </location>
</feature>
<keyword evidence="6 14" id="KW-0347">Helicase</keyword>
<dbReference type="GO" id="GO:0005524">
    <property type="term" value="F:ATP binding"/>
    <property type="evidence" value="ECO:0007669"/>
    <property type="project" value="UniProtKB-UniRule"/>
</dbReference>
<dbReference type="OrthoDB" id="10259640at2759"/>
<comment type="domain">
    <text evidence="14">The Q motif is unique to and characteristic of the DEAD box family of RNA helicases and controls ATP binding and hydrolysis.</text>
</comment>
<dbReference type="InterPro" id="IPR011545">
    <property type="entry name" value="DEAD/DEAH_box_helicase_dom"/>
</dbReference>
<keyword evidence="2" id="KW-0690">Ribosome biogenesis</keyword>
<evidence type="ECO:0000256" key="9">
    <source>
        <dbReference type="ARBA" id="ARBA00023242"/>
    </source>
</evidence>
<evidence type="ECO:0000256" key="2">
    <source>
        <dbReference type="ARBA" id="ARBA00022517"/>
    </source>
</evidence>
<gene>
    <name evidence="19" type="ORF">UTRI_05022</name>
</gene>